<keyword evidence="2" id="KW-1185">Reference proteome</keyword>
<gene>
    <name evidence="1" type="ORF">RI196_09880</name>
</gene>
<evidence type="ECO:0000313" key="2">
    <source>
        <dbReference type="Proteomes" id="UP001303701"/>
    </source>
</evidence>
<proteinExistence type="predicted"/>
<protein>
    <submittedName>
        <fullName evidence="1">Uncharacterized protein</fullName>
    </submittedName>
</protein>
<evidence type="ECO:0000313" key="1">
    <source>
        <dbReference type="EMBL" id="WNF31621.1"/>
    </source>
</evidence>
<dbReference type="GeneID" id="301126282"/>
<reference evidence="1 2" key="1">
    <citation type="submission" date="2023-09" db="EMBL/GenBank/DDBJ databases">
        <title>Different Types of Thermotolerant Ring-Cleaving Dioxygenases derived from Aeribacillus composti HB-1 applied for multiple aromatic hydrocarbons removal.</title>
        <authorList>
            <person name="Cao L."/>
            <person name="Li M."/>
            <person name="Ma T."/>
        </authorList>
    </citation>
    <scope>NUCLEOTIDE SEQUENCE [LARGE SCALE GENOMIC DNA]</scope>
    <source>
        <strain evidence="1 2">HB-1</strain>
    </source>
</reference>
<sequence length="53" mass="6036">MMKELFKAPHPVPVKEDDGTVAALTEKDCSKECYWMYLLANGDSAPTFLFWPL</sequence>
<dbReference type="RefSeq" id="WP_158640193.1">
    <property type="nucleotide sequence ID" value="NZ_CP134501.1"/>
</dbReference>
<dbReference type="Proteomes" id="UP001303701">
    <property type="component" value="Chromosome"/>
</dbReference>
<accession>A0ABY9WE40</accession>
<dbReference type="EMBL" id="CP134501">
    <property type="protein sequence ID" value="WNF31621.1"/>
    <property type="molecule type" value="Genomic_DNA"/>
</dbReference>
<organism evidence="1 2">
    <name type="scientific">Aeribacillus composti</name>
    <dbReference type="NCBI Taxonomy" id="1868734"/>
    <lineage>
        <taxon>Bacteria</taxon>
        <taxon>Bacillati</taxon>
        <taxon>Bacillota</taxon>
        <taxon>Bacilli</taxon>
        <taxon>Bacillales</taxon>
        <taxon>Bacillaceae</taxon>
        <taxon>Aeribacillus</taxon>
    </lineage>
</organism>
<name>A0ABY9WE40_9BACI</name>